<feature type="compositionally biased region" description="Basic residues" evidence="1">
    <location>
        <begin position="214"/>
        <end position="223"/>
    </location>
</feature>
<dbReference type="Proteomes" id="UP000023152">
    <property type="component" value="Unassembled WGS sequence"/>
</dbReference>
<name>X6NLA5_RETFI</name>
<feature type="compositionally biased region" description="Basic and acidic residues" evidence="1">
    <location>
        <begin position="204"/>
        <end position="213"/>
    </location>
</feature>
<accession>X6NLA5</accession>
<feature type="region of interest" description="Disordered" evidence="1">
    <location>
        <begin position="141"/>
        <end position="189"/>
    </location>
</feature>
<dbReference type="Gene3D" id="1.10.510.10">
    <property type="entry name" value="Transferase(Phosphotransferase) domain 1"/>
    <property type="match status" value="1"/>
</dbReference>
<protein>
    <submittedName>
        <fullName evidence="2">PHD zinc finger-containing protein</fullName>
    </submittedName>
</protein>
<organism evidence="2 3">
    <name type="scientific">Reticulomyxa filosa</name>
    <dbReference type="NCBI Taxonomy" id="46433"/>
    <lineage>
        <taxon>Eukaryota</taxon>
        <taxon>Sar</taxon>
        <taxon>Rhizaria</taxon>
        <taxon>Retaria</taxon>
        <taxon>Foraminifera</taxon>
        <taxon>Monothalamids</taxon>
        <taxon>Reticulomyxidae</taxon>
        <taxon>Reticulomyxa</taxon>
    </lineage>
</organism>
<evidence type="ECO:0000256" key="1">
    <source>
        <dbReference type="SAM" id="MobiDB-lite"/>
    </source>
</evidence>
<reference evidence="2 3" key="1">
    <citation type="journal article" date="2013" name="Curr. Biol.">
        <title>The Genome of the Foraminiferan Reticulomyxa filosa.</title>
        <authorList>
            <person name="Glockner G."/>
            <person name="Hulsmann N."/>
            <person name="Schleicher M."/>
            <person name="Noegel A.A."/>
            <person name="Eichinger L."/>
            <person name="Gallinger C."/>
            <person name="Pawlowski J."/>
            <person name="Sierra R."/>
            <person name="Euteneuer U."/>
            <person name="Pillet L."/>
            <person name="Moustafa A."/>
            <person name="Platzer M."/>
            <person name="Groth M."/>
            <person name="Szafranski K."/>
            <person name="Schliwa M."/>
        </authorList>
    </citation>
    <scope>NUCLEOTIDE SEQUENCE [LARGE SCALE GENOMIC DNA]</scope>
</reference>
<proteinExistence type="predicted"/>
<keyword evidence="3" id="KW-1185">Reference proteome</keyword>
<feature type="compositionally biased region" description="Acidic residues" evidence="1">
    <location>
        <begin position="249"/>
        <end position="277"/>
    </location>
</feature>
<feature type="compositionally biased region" description="Low complexity" evidence="1">
    <location>
        <begin position="1"/>
        <end position="14"/>
    </location>
</feature>
<evidence type="ECO:0000313" key="2">
    <source>
        <dbReference type="EMBL" id="ETO26167.1"/>
    </source>
</evidence>
<feature type="region of interest" description="Disordered" evidence="1">
    <location>
        <begin position="1"/>
        <end position="22"/>
    </location>
</feature>
<dbReference type="EMBL" id="ASPP01008044">
    <property type="protein sequence ID" value="ETO26167.1"/>
    <property type="molecule type" value="Genomic_DNA"/>
</dbReference>
<feature type="non-terminal residue" evidence="2">
    <location>
        <position position="1"/>
    </location>
</feature>
<feature type="region of interest" description="Disordered" evidence="1">
    <location>
        <begin position="204"/>
        <end position="277"/>
    </location>
</feature>
<dbReference type="AlphaFoldDB" id="X6NLA5"/>
<feature type="compositionally biased region" description="Basic and acidic residues" evidence="1">
    <location>
        <begin position="230"/>
        <end position="248"/>
    </location>
</feature>
<feature type="non-terminal residue" evidence="2">
    <location>
        <position position="344"/>
    </location>
</feature>
<sequence>NNNNNNNITTTSSNAPTKSGSGANGLMGEILRTSPECKDFIRKCLIRDVNSRYHIGDCLHHPFLTRWNDINTAHSIAVEIEMSSPDKQASSGAALSSSIRGDMQEQLMFADQVIALPTATTSVSPLPPRYCCTNYTSTNTNTNTNTNANVNTDINTNASTNTNNPNDTNDTNDTNSNSNSNSNSNNSGNNTCYYKFKIVEWNERGDHNHNHKEQKQRKKKKKTATNTTPHRRDIDIPTEKKEEVLREDKEDDDDDDGDDDNDNDNDNDNDDDNDDNESFEHLRESLKRKHFHGRNDESIKAARKAAFATPINQLLRAKSMHNILTKSLPPLSLDMPSRTMSSVY</sequence>
<comment type="caution">
    <text evidence="2">The sequence shown here is derived from an EMBL/GenBank/DDBJ whole genome shotgun (WGS) entry which is preliminary data.</text>
</comment>
<gene>
    <name evidence="2" type="ORF">RFI_10970</name>
</gene>
<dbReference type="InterPro" id="IPR011009">
    <property type="entry name" value="Kinase-like_dom_sf"/>
</dbReference>
<evidence type="ECO:0000313" key="3">
    <source>
        <dbReference type="Proteomes" id="UP000023152"/>
    </source>
</evidence>
<dbReference type="SUPFAM" id="SSF56112">
    <property type="entry name" value="Protein kinase-like (PK-like)"/>
    <property type="match status" value="1"/>
</dbReference>